<dbReference type="Proteomes" id="UP001629156">
    <property type="component" value="Unassembled WGS sequence"/>
</dbReference>
<keyword evidence="1" id="KW-0732">Signal</keyword>
<dbReference type="EMBL" id="JBELPZ010000004">
    <property type="protein sequence ID" value="MFL9844001.1"/>
    <property type="molecule type" value="Genomic_DNA"/>
</dbReference>
<evidence type="ECO:0000256" key="1">
    <source>
        <dbReference type="SAM" id="SignalP"/>
    </source>
</evidence>
<dbReference type="Pfam" id="PF03724">
    <property type="entry name" value="META"/>
    <property type="match status" value="1"/>
</dbReference>
<proteinExistence type="predicted"/>
<dbReference type="Gene3D" id="2.40.128.270">
    <property type="match status" value="1"/>
</dbReference>
<dbReference type="PANTHER" id="PTHR35535">
    <property type="entry name" value="HEAT SHOCK PROTEIN HSLJ"/>
    <property type="match status" value="1"/>
</dbReference>
<dbReference type="PANTHER" id="PTHR35535:SF1">
    <property type="entry name" value="HEAT SHOCK PROTEIN HSLJ"/>
    <property type="match status" value="1"/>
</dbReference>
<sequence length="142" mass="15569">MKRNLFAWGFVLMFLLLAGCGSSKSASESMEILTATDWKLSSIKGEGVDSSEYPKEIPTVTFTNDLKITGNGGCNQFGGSYNINEENGINISELVSTKMFCEGVAENKFFDALNSANIIKITEDKLVLYDEADEVLTFVPNK</sequence>
<dbReference type="InterPro" id="IPR005184">
    <property type="entry name" value="DUF306_Meta_HslJ"/>
</dbReference>
<evidence type="ECO:0000313" key="3">
    <source>
        <dbReference type="EMBL" id="MFL9844001.1"/>
    </source>
</evidence>
<keyword evidence="4" id="KW-1185">Reference proteome</keyword>
<feature type="signal peptide" evidence="1">
    <location>
        <begin position="1"/>
        <end position="25"/>
    </location>
</feature>
<evidence type="ECO:0000259" key="2">
    <source>
        <dbReference type="Pfam" id="PF03724"/>
    </source>
</evidence>
<organism evidence="3 4">
    <name type="scientific">Flavobacterium rhizosphaerae</name>
    <dbReference type="NCBI Taxonomy" id="3163298"/>
    <lineage>
        <taxon>Bacteria</taxon>
        <taxon>Pseudomonadati</taxon>
        <taxon>Bacteroidota</taxon>
        <taxon>Flavobacteriia</taxon>
        <taxon>Flavobacteriales</taxon>
        <taxon>Flavobacteriaceae</taxon>
        <taxon>Flavobacterium</taxon>
    </lineage>
</organism>
<feature type="domain" description="DUF306" evidence="2">
    <location>
        <begin position="33"/>
        <end position="138"/>
    </location>
</feature>
<dbReference type="InterPro" id="IPR038670">
    <property type="entry name" value="HslJ-like_sf"/>
</dbReference>
<dbReference type="RefSeq" id="WP_408084250.1">
    <property type="nucleotide sequence ID" value="NZ_JBELPZ010000004.1"/>
</dbReference>
<reference evidence="3 4" key="1">
    <citation type="submission" date="2024-06" db="EMBL/GenBank/DDBJ databases">
        <authorList>
            <person name="Kaempfer P."/>
            <person name="Viver T."/>
        </authorList>
    </citation>
    <scope>NUCLEOTIDE SEQUENCE [LARGE SCALE GENOMIC DNA]</scope>
    <source>
        <strain evidence="3 4">ST-119</strain>
    </source>
</reference>
<accession>A0ABW8YUL6</accession>
<dbReference type="InterPro" id="IPR053147">
    <property type="entry name" value="Hsp_HslJ-like"/>
</dbReference>
<evidence type="ECO:0000313" key="4">
    <source>
        <dbReference type="Proteomes" id="UP001629156"/>
    </source>
</evidence>
<feature type="chain" id="PRO_5045617200" evidence="1">
    <location>
        <begin position="26"/>
        <end position="142"/>
    </location>
</feature>
<dbReference type="PROSITE" id="PS51257">
    <property type="entry name" value="PROKAR_LIPOPROTEIN"/>
    <property type="match status" value="1"/>
</dbReference>
<name>A0ABW8YUL6_9FLAO</name>
<comment type="caution">
    <text evidence="3">The sequence shown here is derived from an EMBL/GenBank/DDBJ whole genome shotgun (WGS) entry which is preliminary data.</text>
</comment>
<protein>
    <submittedName>
        <fullName evidence="3">META domain-containing protein</fullName>
    </submittedName>
</protein>
<gene>
    <name evidence="3" type="ORF">ABS766_06180</name>
</gene>